<evidence type="ECO:0000313" key="5">
    <source>
        <dbReference type="Proteomes" id="UP000533469"/>
    </source>
</evidence>
<dbReference type="Gene3D" id="1.10.357.10">
    <property type="entry name" value="Tetracycline Repressor, domain 2"/>
    <property type="match status" value="1"/>
</dbReference>
<gene>
    <name evidence="4" type="ORF">FHS55_000766</name>
</gene>
<dbReference type="InterPro" id="IPR001647">
    <property type="entry name" value="HTH_TetR"/>
</dbReference>
<accession>A0A839Z6H5</accession>
<dbReference type="Proteomes" id="UP000533469">
    <property type="component" value="Unassembled WGS sequence"/>
</dbReference>
<sequence>MNETGWRGSPEVWLETAYASLVEGGVEAVRIQPLARKLKLSRTSFYWFFKDREQLLDALVDRWRAKNTDNLVARSRAYAETLVEAVLNVFDCWLDRELFDSQFEFAIRSWALQSPEIAVEVRRADEARIAALAEMFMRFGLEPLPADVHARTIYLVQIGYISMKSDEDISTRVRRIPDYVAIYTGQTPETRELDRFFARHNLLADAPAVESAGMRVLPGAR</sequence>
<organism evidence="4 5">
    <name type="scientific">Ancylobacter tetraedralis</name>
    <dbReference type="NCBI Taxonomy" id="217068"/>
    <lineage>
        <taxon>Bacteria</taxon>
        <taxon>Pseudomonadati</taxon>
        <taxon>Pseudomonadota</taxon>
        <taxon>Alphaproteobacteria</taxon>
        <taxon>Hyphomicrobiales</taxon>
        <taxon>Xanthobacteraceae</taxon>
        <taxon>Ancylobacter</taxon>
    </lineage>
</organism>
<dbReference type="Pfam" id="PF00440">
    <property type="entry name" value="TetR_N"/>
    <property type="match status" value="1"/>
</dbReference>
<reference evidence="4 5" key="1">
    <citation type="submission" date="2020-08" db="EMBL/GenBank/DDBJ databases">
        <title>Genomic Encyclopedia of Type Strains, Phase IV (KMG-IV): sequencing the most valuable type-strain genomes for metagenomic binning, comparative biology and taxonomic classification.</title>
        <authorList>
            <person name="Goeker M."/>
        </authorList>
    </citation>
    <scope>NUCLEOTIDE SEQUENCE [LARGE SCALE GENOMIC DNA]</scope>
    <source>
        <strain evidence="4 5">DSM 5895</strain>
    </source>
</reference>
<evidence type="ECO:0000256" key="2">
    <source>
        <dbReference type="PROSITE-ProRule" id="PRU00335"/>
    </source>
</evidence>
<dbReference type="InterPro" id="IPR009057">
    <property type="entry name" value="Homeodomain-like_sf"/>
</dbReference>
<keyword evidence="5" id="KW-1185">Reference proteome</keyword>
<protein>
    <submittedName>
        <fullName evidence="4">AcrR family transcriptional regulator</fullName>
    </submittedName>
</protein>
<proteinExistence type="predicted"/>
<comment type="caution">
    <text evidence="4">The sequence shown here is derived from an EMBL/GenBank/DDBJ whole genome shotgun (WGS) entry which is preliminary data.</text>
</comment>
<evidence type="ECO:0000313" key="4">
    <source>
        <dbReference type="EMBL" id="MBB3770180.1"/>
    </source>
</evidence>
<name>A0A839Z6H5_9HYPH</name>
<feature type="domain" description="HTH tetR-type" evidence="3">
    <location>
        <begin position="7"/>
        <end position="67"/>
    </location>
</feature>
<dbReference type="SUPFAM" id="SSF46689">
    <property type="entry name" value="Homeodomain-like"/>
    <property type="match status" value="1"/>
</dbReference>
<dbReference type="AlphaFoldDB" id="A0A839Z6H5"/>
<feature type="DNA-binding region" description="H-T-H motif" evidence="2">
    <location>
        <begin position="30"/>
        <end position="49"/>
    </location>
</feature>
<evidence type="ECO:0000259" key="3">
    <source>
        <dbReference type="PROSITE" id="PS50977"/>
    </source>
</evidence>
<dbReference type="GO" id="GO:0003677">
    <property type="term" value="F:DNA binding"/>
    <property type="evidence" value="ECO:0007669"/>
    <property type="project" value="UniProtKB-UniRule"/>
</dbReference>
<dbReference type="EMBL" id="JACICD010000001">
    <property type="protein sequence ID" value="MBB3770180.1"/>
    <property type="molecule type" value="Genomic_DNA"/>
</dbReference>
<evidence type="ECO:0000256" key="1">
    <source>
        <dbReference type="ARBA" id="ARBA00023125"/>
    </source>
</evidence>
<keyword evidence="1 2" id="KW-0238">DNA-binding</keyword>
<dbReference type="PROSITE" id="PS50977">
    <property type="entry name" value="HTH_TETR_2"/>
    <property type="match status" value="1"/>
</dbReference>